<reference evidence="2 3" key="1">
    <citation type="journal article" date="2017" name="Genome Biol.">
        <title>New reference genome sequences of hot pepper reveal the massive evolution of plant disease-resistance genes by retroduplication.</title>
        <authorList>
            <person name="Kim S."/>
            <person name="Park J."/>
            <person name="Yeom S.I."/>
            <person name="Kim Y.M."/>
            <person name="Seo E."/>
            <person name="Kim K.T."/>
            <person name="Kim M.S."/>
            <person name="Lee J.M."/>
            <person name="Cheong K."/>
            <person name="Shin H.S."/>
            <person name="Kim S.B."/>
            <person name="Han K."/>
            <person name="Lee J."/>
            <person name="Park M."/>
            <person name="Lee H.A."/>
            <person name="Lee H.Y."/>
            <person name="Lee Y."/>
            <person name="Oh S."/>
            <person name="Lee J.H."/>
            <person name="Choi E."/>
            <person name="Choi E."/>
            <person name="Lee S.E."/>
            <person name="Jeon J."/>
            <person name="Kim H."/>
            <person name="Choi G."/>
            <person name="Song H."/>
            <person name="Lee J."/>
            <person name="Lee S.C."/>
            <person name="Kwon J.K."/>
            <person name="Lee H.Y."/>
            <person name="Koo N."/>
            <person name="Hong Y."/>
            <person name="Kim R.W."/>
            <person name="Kang W.H."/>
            <person name="Huh J.H."/>
            <person name="Kang B.C."/>
            <person name="Yang T.J."/>
            <person name="Lee Y.H."/>
            <person name="Bennetzen J.L."/>
            <person name="Choi D."/>
        </authorList>
    </citation>
    <scope>NUCLEOTIDE SEQUENCE [LARGE SCALE GENOMIC DNA]</scope>
    <source>
        <strain evidence="3">cv. PBC81</strain>
    </source>
</reference>
<sequence length="187" mass="20957">MGSSCQAIRYPVATTSAGNIDALNRVLANLCTRSNPKRKKLVILVEKLLLISWIIYMNAFSENLGALRAIYELIDVTISENASKVTKFSNYMRAAFETKHDPEIVVLASKVLGHLARSDGAMTADKVERQVKVALEWLRGERIEYRRFAAVLILKEMAEKASTVFNIHVSEFMDAIWVALRDPTLAV</sequence>
<name>A0A2G2VC54_CAPBA</name>
<accession>A0A2G2VC54</accession>
<dbReference type="EMBL" id="MLFT02000033">
    <property type="protein sequence ID" value="PHT30572.1"/>
    <property type="molecule type" value="Genomic_DNA"/>
</dbReference>
<dbReference type="PANTHER" id="PTHR11139">
    <property type="entry name" value="ATAXIA TELANGIECTASIA MUTATED ATM -RELATED"/>
    <property type="match status" value="1"/>
</dbReference>
<dbReference type="GO" id="GO:0031929">
    <property type="term" value="P:TOR signaling"/>
    <property type="evidence" value="ECO:0007669"/>
    <property type="project" value="TreeGrafter"/>
</dbReference>
<evidence type="ECO:0000256" key="1">
    <source>
        <dbReference type="SAM" id="Phobius"/>
    </source>
</evidence>
<dbReference type="SUPFAM" id="SSF48371">
    <property type="entry name" value="ARM repeat"/>
    <property type="match status" value="1"/>
</dbReference>
<dbReference type="Proteomes" id="UP000224567">
    <property type="component" value="Unassembled WGS sequence"/>
</dbReference>
<protein>
    <submittedName>
        <fullName evidence="2">Serine/threonine-protein kinase TOR</fullName>
    </submittedName>
</protein>
<dbReference type="InterPro" id="IPR050517">
    <property type="entry name" value="DDR_Repair_Kinase"/>
</dbReference>
<dbReference type="PANTHER" id="PTHR11139:SF9">
    <property type="entry name" value="SERINE_THREONINE-PROTEIN KINASE MTOR"/>
    <property type="match status" value="1"/>
</dbReference>
<dbReference type="GO" id="GO:0016242">
    <property type="term" value="P:negative regulation of macroautophagy"/>
    <property type="evidence" value="ECO:0007669"/>
    <property type="project" value="TreeGrafter"/>
</dbReference>
<keyword evidence="2" id="KW-0418">Kinase</keyword>
<gene>
    <name evidence="2" type="ORF">CQW23_29877</name>
</gene>
<comment type="caution">
    <text evidence="2">The sequence shown here is derived from an EMBL/GenBank/DDBJ whole genome shotgun (WGS) entry which is preliminary data.</text>
</comment>
<dbReference type="InterPro" id="IPR016024">
    <property type="entry name" value="ARM-type_fold"/>
</dbReference>
<feature type="transmembrane region" description="Helical" evidence="1">
    <location>
        <begin position="41"/>
        <end position="60"/>
    </location>
</feature>
<reference evidence="3" key="2">
    <citation type="journal article" date="2017" name="J. Anim. Genet.">
        <title>Multiple reference genome sequences of hot pepper reveal the massive evolution of plant disease resistance genes by retroduplication.</title>
        <authorList>
            <person name="Kim S."/>
            <person name="Park J."/>
            <person name="Yeom S.-I."/>
            <person name="Kim Y.-M."/>
            <person name="Seo E."/>
            <person name="Kim K.-T."/>
            <person name="Kim M.-S."/>
            <person name="Lee J.M."/>
            <person name="Cheong K."/>
            <person name="Shin H.-S."/>
            <person name="Kim S.-B."/>
            <person name="Han K."/>
            <person name="Lee J."/>
            <person name="Park M."/>
            <person name="Lee H.-A."/>
            <person name="Lee H.-Y."/>
            <person name="Lee Y."/>
            <person name="Oh S."/>
            <person name="Lee J.H."/>
            <person name="Choi E."/>
            <person name="Choi E."/>
            <person name="Lee S.E."/>
            <person name="Jeon J."/>
            <person name="Kim H."/>
            <person name="Choi G."/>
            <person name="Song H."/>
            <person name="Lee J."/>
            <person name="Lee S.-C."/>
            <person name="Kwon J.-K."/>
            <person name="Lee H.-Y."/>
            <person name="Koo N."/>
            <person name="Hong Y."/>
            <person name="Kim R.W."/>
            <person name="Kang W.-H."/>
            <person name="Huh J.H."/>
            <person name="Kang B.-C."/>
            <person name="Yang T.-J."/>
            <person name="Lee Y.-H."/>
            <person name="Bennetzen J.L."/>
            <person name="Choi D."/>
        </authorList>
    </citation>
    <scope>NUCLEOTIDE SEQUENCE [LARGE SCALE GENOMIC DNA]</scope>
    <source>
        <strain evidence="3">cv. PBC81</strain>
    </source>
</reference>
<dbReference type="STRING" id="33114.A0A2G2VC54"/>
<dbReference type="GO" id="GO:0031932">
    <property type="term" value="C:TORC2 complex"/>
    <property type="evidence" value="ECO:0007669"/>
    <property type="project" value="TreeGrafter"/>
</dbReference>
<keyword evidence="1" id="KW-1133">Transmembrane helix</keyword>
<keyword evidence="3" id="KW-1185">Reference proteome</keyword>
<dbReference type="GO" id="GO:0005737">
    <property type="term" value="C:cytoplasm"/>
    <property type="evidence" value="ECO:0007669"/>
    <property type="project" value="TreeGrafter"/>
</dbReference>
<dbReference type="OrthoDB" id="1497633at2759"/>
<evidence type="ECO:0000313" key="2">
    <source>
        <dbReference type="EMBL" id="PHT30572.1"/>
    </source>
</evidence>
<keyword evidence="2" id="KW-0808">Transferase</keyword>
<dbReference type="GO" id="GO:0005634">
    <property type="term" value="C:nucleus"/>
    <property type="evidence" value="ECO:0007669"/>
    <property type="project" value="TreeGrafter"/>
</dbReference>
<evidence type="ECO:0000313" key="3">
    <source>
        <dbReference type="Proteomes" id="UP000224567"/>
    </source>
</evidence>
<keyword evidence="1" id="KW-0472">Membrane</keyword>
<dbReference type="AlphaFoldDB" id="A0A2G2VC54"/>
<organism evidence="2 3">
    <name type="scientific">Capsicum baccatum</name>
    <name type="common">Peruvian pepper</name>
    <dbReference type="NCBI Taxonomy" id="33114"/>
    <lineage>
        <taxon>Eukaryota</taxon>
        <taxon>Viridiplantae</taxon>
        <taxon>Streptophyta</taxon>
        <taxon>Embryophyta</taxon>
        <taxon>Tracheophyta</taxon>
        <taxon>Spermatophyta</taxon>
        <taxon>Magnoliopsida</taxon>
        <taxon>eudicotyledons</taxon>
        <taxon>Gunneridae</taxon>
        <taxon>Pentapetalae</taxon>
        <taxon>asterids</taxon>
        <taxon>lamiids</taxon>
        <taxon>Solanales</taxon>
        <taxon>Solanaceae</taxon>
        <taxon>Solanoideae</taxon>
        <taxon>Capsiceae</taxon>
        <taxon>Capsicum</taxon>
    </lineage>
</organism>
<dbReference type="GO" id="GO:0004674">
    <property type="term" value="F:protein serine/threonine kinase activity"/>
    <property type="evidence" value="ECO:0007669"/>
    <property type="project" value="TreeGrafter"/>
</dbReference>
<proteinExistence type="predicted"/>
<keyword evidence="1" id="KW-0812">Transmembrane</keyword>
<dbReference type="GO" id="GO:0031931">
    <property type="term" value="C:TORC1 complex"/>
    <property type="evidence" value="ECO:0007669"/>
    <property type="project" value="TreeGrafter"/>
</dbReference>